<feature type="non-terminal residue" evidence="1">
    <location>
        <position position="67"/>
    </location>
</feature>
<reference evidence="1 2" key="1">
    <citation type="journal article" date="2018" name="Front. Plant Sci.">
        <title>Red Clover (Trifolium pratense) and Zigzag Clover (T. medium) - A Picture of Genomic Similarities and Differences.</title>
        <authorList>
            <person name="Dluhosova J."/>
            <person name="Istvanek J."/>
            <person name="Nedelnik J."/>
            <person name="Repkova J."/>
        </authorList>
    </citation>
    <scope>NUCLEOTIDE SEQUENCE [LARGE SCALE GENOMIC DNA]</scope>
    <source>
        <strain evidence="2">cv. 10/8</strain>
        <tissue evidence="1">Leaf</tissue>
    </source>
</reference>
<evidence type="ECO:0000313" key="1">
    <source>
        <dbReference type="EMBL" id="MCI72578.1"/>
    </source>
</evidence>
<comment type="caution">
    <text evidence="1">The sequence shown here is derived from an EMBL/GenBank/DDBJ whole genome shotgun (WGS) entry which is preliminary data.</text>
</comment>
<dbReference type="EMBL" id="LXQA010820832">
    <property type="protein sequence ID" value="MCI72578.1"/>
    <property type="molecule type" value="Genomic_DNA"/>
</dbReference>
<protein>
    <submittedName>
        <fullName evidence="1">Uncharacterized protein</fullName>
    </submittedName>
</protein>
<dbReference type="Proteomes" id="UP000265520">
    <property type="component" value="Unassembled WGS sequence"/>
</dbReference>
<dbReference type="AlphaFoldDB" id="A0A392UI22"/>
<accession>A0A392UI22</accession>
<name>A0A392UI22_9FABA</name>
<keyword evidence="2" id="KW-1185">Reference proteome</keyword>
<proteinExistence type="predicted"/>
<sequence>MLLISAKDDTIKPFEFGNVNANVTLLILELFLLQMKKTIPSWTKAKIKNVPEAAPTMQRTQSLRGDG</sequence>
<organism evidence="1 2">
    <name type="scientific">Trifolium medium</name>
    <dbReference type="NCBI Taxonomy" id="97028"/>
    <lineage>
        <taxon>Eukaryota</taxon>
        <taxon>Viridiplantae</taxon>
        <taxon>Streptophyta</taxon>
        <taxon>Embryophyta</taxon>
        <taxon>Tracheophyta</taxon>
        <taxon>Spermatophyta</taxon>
        <taxon>Magnoliopsida</taxon>
        <taxon>eudicotyledons</taxon>
        <taxon>Gunneridae</taxon>
        <taxon>Pentapetalae</taxon>
        <taxon>rosids</taxon>
        <taxon>fabids</taxon>
        <taxon>Fabales</taxon>
        <taxon>Fabaceae</taxon>
        <taxon>Papilionoideae</taxon>
        <taxon>50 kb inversion clade</taxon>
        <taxon>NPAAA clade</taxon>
        <taxon>Hologalegina</taxon>
        <taxon>IRL clade</taxon>
        <taxon>Trifolieae</taxon>
        <taxon>Trifolium</taxon>
    </lineage>
</organism>
<evidence type="ECO:0000313" key="2">
    <source>
        <dbReference type="Proteomes" id="UP000265520"/>
    </source>
</evidence>